<sequence length="144" mass="15867">MNVRLAGVRPKPARWTHLVARLVGAHRNRHSKSGALPADHTHPLAHSLRSFASANPSRSLIGRIQITKKARNRGIYQRTAAICNDEMTTMCVRVERNGIGWVHAARSIWLKGSAAAVVNHARIDDDDDDDVDGDDDLVCVYVEG</sequence>
<reference evidence="3" key="1">
    <citation type="submission" date="2016-06" db="UniProtKB">
        <authorList>
            <consortium name="WormBaseParasite"/>
        </authorList>
    </citation>
    <scope>IDENTIFICATION</scope>
</reference>
<evidence type="ECO:0000313" key="3">
    <source>
        <dbReference type="WBParaSite" id="TCNE_0001086901-mRNA-1"/>
    </source>
</evidence>
<evidence type="ECO:0000313" key="2">
    <source>
        <dbReference type="Proteomes" id="UP000050794"/>
    </source>
</evidence>
<dbReference type="WBParaSite" id="TCNE_0001086901-mRNA-1">
    <property type="protein sequence ID" value="TCNE_0001086901-mRNA-1"/>
    <property type="gene ID" value="TCNE_0001086901"/>
</dbReference>
<dbReference type="Proteomes" id="UP000050794">
    <property type="component" value="Unassembled WGS sequence"/>
</dbReference>
<name>A0A183UQU9_TOXCA</name>
<organism evidence="2 3">
    <name type="scientific">Toxocara canis</name>
    <name type="common">Canine roundworm</name>
    <dbReference type="NCBI Taxonomy" id="6265"/>
    <lineage>
        <taxon>Eukaryota</taxon>
        <taxon>Metazoa</taxon>
        <taxon>Ecdysozoa</taxon>
        <taxon>Nematoda</taxon>
        <taxon>Chromadorea</taxon>
        <taxon>Rhabditida</taxon>
        <taxon>Spirurina</taxon>
        <taxon>Ascaridomorpha</taxon>
        <taxon>Ascaridoidea</taxon>
        <taxon>Toxocaridae</taxon>
        <taxon>Toxocara</taxon>
    </lineage>
</organism>
<protein>
    <submittedName>
        <fullName evidence="1 3">Uncharacterized protein</fullName>
    </submittedName>
</protein>
<reference evidence="1 2" key="2">
    <citation type="submission" date="2018-11" db="EMBL/GenBank/DDBJ databases">
        <authorList>
            <consortium name="Pathogen Informatics"/>
        </authorList>
    </citation>
    <scope>NUCLEOTIDE SEQUENCE [LARGE SCALE GENOMIC DNA]</scope>
</reference>
<keyword evidence="2" id="KW-1185">Reference proteome</keyword>
<gene>
    <name evidence="1" type="ORF">TCNE_LOCUS10869</name>
</gene>
<dbReference type="EMBL" id="UYWY01020646">
    <property type="protein sequence ID" value="VDM42190.1"/>
    <property type="molecule type" value="Genomic_DNA"/>
</dbReference>
<proteinExistence type="predicted"/>
<dbReference type="AlphaFoldDB" id="A0A183UQU9"/>
<evidence type="ECO:0000313" key="1">
    <source>
        <dbReference type="EMBL" id="VDM42190.1"/>
    </source>
</evidence>
<accession>A0A183UQU9</accession>